<dbReference type="Proteomes" id="UP000306102">
    <property type="component" value="Unassembled WGS sequence"/>
</dbReference>
<accession>A0A4S4E4Z3</accession>
<keyword evidence="1" id="KW-0812">Transmembrane</keyword>
<keyword evidence="3" id="KW-1185">Reference proteome</keyword>
<keyword evidence="1" id="KW-0472">Membrane</keyword>
<proteinExistence type="predicted"/>
<evidence type="ECO:0000313" key="2">
    <source>
        <dbReference type="EMBL" id="THG10584.1"/>
    </source>
</evidence>
<dbReference type="EMBL" id="SDRB02007813">
    <property type="protein sequence ID" value="THG10584.1"/>
    <property type="molecule type" value="Genomic_DNA"/>
</dbReference>
<keyword evidence="1" id="KW-1133">Transmembrane helix</keyword>
<dbReference type="PANTHER" id="PTHR35482:SF1">
    <property type="entry name" value="CYTOCHROME C OXIDASE SUBUNIT"/>
    <property type="match status" value="1"/>
</dbReference>
<comment type="caution">
    <text evidence="2">The sequence shown here is derived from an EMBL/GenBank/DDBJ whole genome shotgun (WGS) entry which is preliminary data.</text>
</comment>
<protein>
    <submittedName>
        <fullName evidence="2">Uncharacterized protein</fullName>
    </submittedName>
</protein>
<dbReference type="PANTHER" id="PTHR35482">
    <property type="entry name" value="CYTOCHROME C OXIDASE SUBUNIT"/>
    <property type="match status" value="1"/>
</dbReference>
<organism evidence="2 3">
    <name type="scientific">Camellia sinensis var. sinensis</name>
    <name type="common">China tea</name>
    <dbReference type="NCBI Taxonomy" id="542762"/>
    <lineage>
        <taxon>Eukaryota</taxon>
        <taxon>Viridiplantae</taxon>
        <taxon>Streptophyta</taxon>
        <taxon>Embryophyta</taxon>
        <taxon>Tracheophyta</taxon>
        <taxon>Spermatophyta</taxon>
        <taxon>Magnoliopsida</taxon>
        <taxon>eudicotyledons</taxon>
        <taxon>Gunneridae</taxon>
        <taxon>Pentapetalae</taxon>
        <taxon>asterids</taxon>
        <taxon>Ericales</taxon>
        <taxon>Theaceae</taxon>
        <taxon>Camellia</taxon>
    </lineage>
</organism>
<reference evidence="2 3" key="1">
    <citation type="journal article" date="2018" name="Proc. Natl. Acad. Sci. U.S.A.">
        <title>Draft genome sequence of Camellia sinensis var. sinensis provides insights into the evolution of the tea genome and tea quality.</title>
        <authorList>
            <person name="Wei C."/>
            <person name="Yang H."/>
            <person name="Wang S."/>
            <person name="Zhao J."/>
            <person name="Liu C."/>
            <person name="Gao L."/>
            <person name="Xia E."/>
            <person name="Lu Y."/>
            <person name="Tai Y."/>
            <person name="She G."/>
            <person name="Sun J."/>
            <person name="Cao H."/>
            <person name="Tong W."/>
            <person name="Gao Q."/>
            <person name="Li Y."/>
            <person name="Deng W."/>
            <person name="Jiang X."/>
            <person name="Wang W."/>
            <person name="Chen Q."/>
            <person name="Zhang S."/>
            <person name="Li H."/>
            <person name="Wu J."/>
            <person name="Wang P."/>
            <person name="Li P."/>
            <person name="Shi C."/>
            <person name="Zheng F."/>
            <person name="Jian J."/>
            <person name="Huang B."/>
            <person name="Shan D."/>
            <person name="Shi M."/>
            <person name="Fang C."/>
            <person name="Yue Y."/>
            <person name="Li F."/>
            <person name="Li D."/>
            <person name="Wei S."/>
            <person name="Han B."/>
            <person name="Jiang C."/>
            <person name="Yin Y."/>
            <person name="Xia T."/>
            <person name="Zhang Z."/>
            <person name="Bennetzen J.L."/>
            <person name="Zhao S."/>
            <person name="Wan X."/>
        </authorList>
    </citation>
    <scope>NUCLEOTIDE SEQUENCE [LARGE SCALE GENOMIC DNA]</scope>
    <source>
        <strain evidence="3">cv. Shuchazao</strain>
        <tissue evidence="2">Leaf</tissue>
    </source>
</reference>
<evidence type="ECO:0000313" key="3">
    <source>
        <dbReference type="Proteomes" id="UP000306102"/>
    </source>
</evidence>
<dbReference type="AlphaFoldDB" id="A0A4S4E4Z3"/>
<gene>
    <name evidence="2" type="ORF">TEA_005669</name>
</gene>
<name>A0A4S4E4Z3_CAMSN</name>
<feature type="transmembrane region" description="Helical" evidence="1">
    <location>
        <begin position="269"/>
        <end position="289"/>
    </location>
</feature>
<sequence>MCRVGDEVDGRSMVKRGSNEGDRWSIEAQRGRRGRRGRRTGCVDLDLFDHRLWGACFFYFRSGVGATERGDGGASKLESGSGWEVASEGLGFGSIMLDVLTLVGVESACFPWCCLFNFLFGGGRVIRPGEVLETSENKSAKEEHTRELLAAYKSKVGLSIDPKLKSECKKSELHGLAALQWSICQDSLSRPNEARVMYEKLQSHPNVKVSKKAKQFLFAFQAMEMMKMKSTTLSPINTGYQDYFEAFIEDKANHGLKDAEVEESALNQALPYIIFLASPILVVLLVAAVQKGI</sequence>
<evidence type="ECO:0000256" key="1">
    <source>
        <dbReference type="SAM" id="Phobius"/>
    </source>
</evidence>